<comment type="caution">
    <text evidence="3">The sequence shown here is derived from an EMBL/GenBank/DDBJ whole genome shotgun (WGS) entry which is preliminary data.</text>
</comment>
<feature type="domain" description="TadE-like" evidence="2">
    <location>
        <begin position="37"/>
        <end position="78"/>
    </location>
</feature>
<evidence type="ECO:0000256" key="1">
    <source>
        <dbReference type="SAM" id="Phobius"/>
    </source>
</evidence>
<dbReference type="EMBL" id="JACFXV010000038">
    <property type="protein sequence ID" value="MBA5776238.1"/>
    <property type="molecule type" value="Genomic_DNA"/>
</dbReference>
<gene>
    <name evidence="3" type="ORF">H2509_03770</name>
</gene>
<keyword evidence="4" id="KW-1185">Reference proteome</keyword>
<proteinExistence type="predicted"/>
<name>A0A839AB22_9HYPH</name>
<evidence type="ECO:0000259" key="2">
    <source>
        <dbReference type="Pfam" id="PF07811"/>
    </source>
</evidence>
<dbReference type="Pfam" id="PF07811">
    <property type="entry name" value="TadE"/>
    <property type="match status" value="1"/>
</dbReference>
<dbReference type="AlphaFoldDB" id="A0A839AB22"/>
<dbReference type="InterPro" id="IPR012495">
    <property type="entry name" value="TadE-like_dom"/>
</dbReference>
<evidence type="ECO:0000313" key="4">
    <source>
        <dbReference type="Proteomes" id="UP000541109"/>
    </source>
</evidence>
<dbReference type="Proteomes" id="UP000541109">
    <property type="component" value="Unassembled WGS sequence"/>
</dbReference>
<sequence>MEKQGKLKMMRGLLFRSASGRRGRPSLLQAFGKDRRGIAAVEFALVLPILVVLFIGTVEISAALTVDRKLSQAASAVADLVAQESNITQAELNDVMDIARSTFDPYPSNEVHLVVAGVLMEDDYKPRVQWSEGLNAAKWAKGAAPPIVIPNELTKSKDTFLVVTHATYTYRPTFVNLFKDIFSTSQIELEDQYYLRPRISAQVACCS</sequence>
<accession>A0A839AB22</accession>
<organism evidence="3 4">
    <name type="scientific">Stappia albiluteola</name>
    <dbReference type="NCBI Taxonomy" id="2758565"/>
    <lineage>
        <taxon>Bacteria</taxon>
        <taxon>Pseudomonadati</taxon>
        <taxon>Pseudomonadota</taxon>
        <taxon>Alphaproteobacteria</taxon>
        <taxon>Hyphomicrobiales</taxon>
        <taxon>Stappiaceae</taxon>
        <taxon>Stappia</taxon>
    </lineage>
</organism>
<feature type="transmembrane region" description="Helical" evidence="1">
    <location>
        <begin position="43"/>
        <end position="64"/>
    </location>
</feature>
<reference evidence="3 4" key="1">
    <citation type="submission" date="2020-07" db="EMBL/GenBank/DDBJ databases">
        <title>Stappia sp., F7233, whole genome shotgun sequencing project.</title>
        <authorList>
            <person name="Jiang S."/>
            <person name="Liu Z.W."/>
            <person name="Du Z.J."/>
        </authorList>
    </citation>
    <scope>NUCLEOTIDE SEQUENCE [LARGE SCALE GENOMIC DNA]</scope>
    <source>
        <strain evidence="3 4">F7233</strain>
    </source>
</reference>
<keyword evidence="1" id="KW-1133">Transmembrane helix</keyword>
<dbReference type="RefSeq" id="WP_182162442.1">
    <property type="nucleotide sequence ID" value="NZ_JACFXV010000038.1"/>
</dbReference>
<protein>
    <submittedName>
        <fullName evidence="3">Pilus assembly protein</fullName>
    </submittedName>
</protein>
<evidence type="ECO:0000313" key="3">
    <source>
        <dbReference type="EMBL" id="MBA5776238.1"/>
    </source>
</evidence>
<keyword evidence="1" id="KW-0812">Transmembrane</keyword>
<keyword evidence="1" id="KW-0472">Membrane</keyword>